<evidence type="ECO:0000313" key="2">
    <source>
        <dbReference type="Proteomes" id="UP000030669"/>
    </source>
</evidence>
<organism evidence="1 2">
    <name type="scientific">Gloeophyllum trabeum (strain ATCC 11539 / FP-39264 / Madison 617)</name>
    <name type="common">Brown rot fungus</name>
    <dbReference type="NCBI Taxonomy" id="670483"/>
    <lineage>
        <taxon>Eukaryota</taxon>
        <taxon>Fungi</taxon>
        <taxon>Dikarya</taxon>
        <taxon>Basidiomycota</taxon>
        <taxon>Agaricomycotina</taxon>
        <taxon>Agaricomycetes</taxon>
        <taxon>Gloeophyllales</taxon>
        <taxon>Gloeophyllaceae</taxon>
        <taxon>Gloeophyllum</taxon>
    </lineage>
</organism>
<dbReference type="RefSeq" id="XP_007867494.1">
    <property type="nucleotide sequence ID" value="XM_007869303.1"/>
</dbReference>
<feature type="non-terminal residue" evidence="1">
    <location>
        <position position="64"/>
    </location>
</feature>
<dbReference type="KEGG" id="gtr:GLOTRDRAFT_111572"/>
<dbReference type="AlphaFoldDB" id="S7Q3Y6"/>
<dbReference type="Proteomes" id="UP000030669">
    <property type="component" value="Unassembled WGS sequence"/>
</dbReference>
<sequence>MSATVSRFSPEMIQTIQTRVSECPYGLDALPSVNPLNNLHPSCCRELYLIPVLGSEVWCHLWPS</sequence>
<keyword evidence="2" id="KW-1185">Reference proteome</keyword>
<gene>
    <name evidence="1" type="ORF">GLOTRDRAFT_111572</name>
</gene>
<proteinExistence type="predicted"/>
<accession>S7Q3Y6</accession>
<dbReference type="EMBL" id="KB469304">
    <property type="protein sequence ID" value="EPQ54173.1"/>
    <property type="molecule type" value="Genomic_DNA"/>
</dbReference>
<reference evidence="1 2" key="1">
    <citation type="journal article" date="2012" name="Science">
        <title>The Paleozoic origin of enzymatic lignin decomposition reconstructed from 31 fungal genomes.</title>
        <authorList>
            <person name="Floudas D."/>
            <person name="Binder M."/>
            <person name="Riley R."/>
            <person name="Barry K."/>
            <person name="Blanchette R.A."/>
            <person name="Henrissat B."/>
            <person name="Martinez A.T."/>
            <person name="Otillar R."/>
            <person name="Spatafora J.W."/>
            <person name="Yadav J.S."/>
            <person name="Aerts A."/>
            <person name="Benoit I."/>
            <person name="Boyd A."/>
            <person name="Carlson A."/>
            <person name="Copeland A."/>
            <person name="Coutinho P.M."/>
            <person name="de Vries R.P."/>
            <person name="Ferreira P."/>
            <person name="Findley K."/>
            <person name="Foster B."/>
            <person name="Gaskell J."/>
            <person name="Glotzer D."/>
            <person name="Gorecki P."/>
            <person name="Heitman J."/>
            <person name="Hesse C."/>
            <person name="Hori C."/>
            <person name="Igarashi K."/>
            <person name="Jurgens J.A."/>
            <person name="Kallen N."/>
            <person name="Kersten P."/>
            <person name="Kohler A."/>
            <person name="Kuees U."/>
            <person name="Kumar T.K.A."/>
            <person name="Kuo A."/>
            <person name="LaButti K."/>
            <person name="Larrondo L.F."/>
            <person name="Lindquist E."/>
            <person name="Ling A."/>
            <person name="Lombard V."/>
            <person name="Lucas S."/>
            <person name="Lundell T."/>
            <person name="Martin R."/>
            <person name="McLaughlin D.J."/>
            <person name="Morgenstern I."/>
            <person name="Morin E."/>
            <person name="Murat C."/>
            <person name="Nagy L.G."/>
            <person name="Nolan M."/>
            <person name="Ohm R.A."/>
            <person name="Patyshakuliyeva A."/>
            <person name="Rokas A."/>
            <person name="Ruiz-Duenas F.J."/>
            <person name="Sabat G."/>
            <person name="Salamov A."/>
            <person name="Samejima M."/>
            <person name="Schmutz J."/>
            <person name="Slot J.C."/>
            <person name="St John F."/>
            <person name="Stenlid J."/>
            <person name="Sun H."/>
            <person name="Sun S."/>
            <person name="Syed K."/>
            <person name="Tsang A."/>
            <person name="Wiebenga A."/>
            <person name="Young D."/>
            <person name="Pisabarro A."/>
            <person name="Eastwood D.C."/>
            <person name="Martin F."/>
            <person name="Cullen D."/>
            <person name="Grigoriev I.V."/>
            <person name="Hibbett D.S."/>
        </authorList>
    </citation>
    <scope>NUCLEOTIDE SEQUENCE [LARGE SCALE GENOMIC DNA]</scope>
    <source>
        <strain evidence="1 2">ATCC 11539</strain>
    </source>
</reference>
<name>S7Q3Y6_GLOTA</name>
<dbReference type="HOGENOM" id="CLU_2873813_0_0_1"/>
<evidence type="ECO:0000313" key="1">
    <source>
        <dbReference type="EMBL" id="EPQ54173.1"/>
    </source>
</evidence>
<protein>
    <submittedName>
        <fullName evidence="1">Uncharacterized protein</fullName>
    </submittedName>
</protein>
<dbReference type="GeneID" id="19299405"/>